<dbReference type="InterPro" id="IPR029063">
    <property type="entry name" value="SAM-dependent_MTases_sf"/>
</dbReference>
<evidence type="ECO:0000256" key="7">
    <source>
        <dbReference type="ARBA" id="ARBA00041129"/>
    </source>
</evidence>
<dbReference type="InterPro" id="IPR015507">
    <property type="entry name" value="rRNA-MeTfrase_E"/>
</dbReference>
<evidence type="ECO:0000256" key="3">
    <source>
        <dbReference type="ARBA" id="ARBA00022679"/>
    </source>
</evidence>
<accession>A0ABS5QKQ0</accession>
<organism evidence="13 14">
    <name type="scientific">Candidatus Vampirococcus lugosii</name>
    <dbReference type="NCBI Taxonomy" id="2789015"/>
    <lineage>
        <taxon>Bacteria</taxon>
        <taxon>Candidatus Absconditibacteriota</taxon>
        <taxon>Vampirococcus</taxon>
    </lineage>
</organism>
<sequence>MYNPYDYYFKKAKKSGYKARSVFKLEEIDQKFNLFDKTIKKVLDIGCSPGSWIQYTWNKINNNLNYKIIGFDLKEVSLNLENVFTYKQDISDFDNVQKILKESNIEKFDIIISDMAPDTTGIKDLDAIKSIALIEKTLPIYKKYLGYEGKFVIKIFMGPGFEEFLSDLKKIYGSKSIKTFKPKSTRKESKEIYIIKI</sequence>
<evidence type="ECO:0000313" key="14">
    <source>
        <dbReference type="Proteomes" id="UP000680365"/>
    </source>
</evidence>
<keyword evidence="1 11" id="KW-0698">rRNA processing</keyword>
<dbReference type="CDD" id="cd02440">
    <property type="entry name" value="AdoMet_MTases"/>
    <property type="match status" value="1"/>
</dbReference>
<evidence type="ECO:0000256" key="1">
    <source>
        <dbReference type="ARBA" id="ARBA00022552"/>
    </source>
</evidence>
<evidence type="ECO:0000256" key="8">
    <source>
        <dbReference type="ARBA" id="ARBA00041995"/>
    </source>
</evidence>
<dbReference type="EMBL" id="JAEDAM010000017">
    <property type="protein sequence ID" value="MBS8121810.1"/>
    <property type="molecule type" value="Genomic_DNA"/>
</dbReference>
<feature type="domain" description="Ribosomal RNA methyltransferase FtsJ" evidence="12">
    <location>
        <begin position="17"/>
        <end position="195"/>
    </location>
</feature>
<feature type="binding site" evidence="11">
    <location>
        <position position="72"/>
    </location>
    <ligand>
        <name>S-adenosyl-L-methionine</name>
        <dbReference type="ChEBI" id="CHEBI:59789"/>
    </ligand>
</feature>
<comment type="caution">
    <text evidence="13">The sequence shown here is derived from an EMBL/GenBank/DDBJ whole genome shotgun (WGS) entry which is preliminary data.</text>
</comment>
<feature type="active site" description="Proton acceptor" evidence="11">
    <location>
        <position position="154"/>
    </location>
</feature>
<name>A0ABS5QKQ0_9BACT</name>
<comment type="subcellular location">
    <subcellularLocation>
        <location evidence="11">Cytoplasm</location>
    </subcellularLocation>
</comment>
<dbReference type="GO" id="GO:0008168">
    <property type="term" value="F:methyltransferase activity"/>
    <property type="evidence" value="ECO:0007669"/>
    <property type="project" value="UniProtKB-KW"/>
</dbReference>
<comment type="similarity">
    <text evidence="11">Belongs to the class I-like SAM-binding methyltransferase superfamily. RNA methyltransferase RlmE family.</text>
</comment>
<evidence type="ECO:0000256" key="5">
    <source>
        <dbReference type="ARBA" id="ARBA00037569"/>
    </source>
</evidence>
<proteinExistence type="inferred from homology"/>
<dbReference type="HAMAP" id="MF_01547">
    <property type="entry name" value="RNA_methyltr_E"/>
    <property type="match status" value="1"/>
</dbReference>
<feature type="binding site" evidence="11">
    <location>
        <position position="52"/>
    </location>
    <ligand>
        <name>S-adenosyl-L-methionine</name>
        <dbReference type="ChEBI" id="CHEBI:59789"/>
    </ligand>
</feature>
<dbReference type="GO" id="GO:0032259">
    <property type="term" value="P:methylation"/>
    <property type="evidence" value="ECO:0007669"/>
    <property type="project" value="UniProtKB-KW"/>
</dbReference>
<dbReference type="PANTHER" id="PTHR10920">
    <property type="entry name" value="RIBOSOMAL RNA METHYLTRANSFERASE"/>
    <property type="match status" value="1"/>
</dbReference>
<dbReference type="EC" id="2.1.1.166" evidence="6 11"/>
<evidence type="ECO:0000256" key="4">
    <source>
        <dbReference type="ARBA" id="ARBA00022691"/>
    </source>
</evidence>
<gene>
    <name evidence="11" type="primary">rlmE</name>
    <name evidence="11" type="synonym">ftsJ</name>
    <name evidence="11" type="synonym">rrmJ</name>
    <name evidence="13" type="ORF">VAMP_27n149</name>
</gene>
<dbReference type="InterPro" id="IPR050082">
    <property type="entry name" value="RNA_methyltr_RlmE"/>
</dbReference>
<feature type="binding site" evidence="11">
    <location>
        <position position="89"/>
    </location>
    <ligand>
        <name>S-adenosyl-L-methionine</name>
        <dbReference type="ChEBI" id="CHEBI:59789"/>
    </ligand>
</feature>
<feature type="binding site" evidence="11">
    <location>
        <position position="50"/>
    </location>
    <ligand>
        <name>S-adenosyl-L-methionine</name>
        <dbReference type="ChEBI" id="CHEBI:59789"/>
    </ligand>
</feature>
<evidence type="ECO:0000256" key="11">
    <source>
        <dbReference type="HAMAP-Rule" id="MF_01547"/>
    </source>
</evidence>
<keyword evidence="2 11" id="KW-0489">Methyltransferase</keyword>
<evidence type="ECO:0000256" key="10">
    <source>
        <dbReference type="ARBA" id="ARBA00048970"/>
    </source>
</evidence>
<comment type="function">
    <text evidence="5 11">Specifically methylates the uridine in position 2552 of 23S rRNA at the 2'-O position of the ribose in the fully assembled 50S ribosomal subunit.</text>
</comment>
<evidence type="ECO:0000256" key="2">
    <source>
        <dbReference type="ARBA" id="ARBA00022603"/>
    </source>
</evidence>
<protein>
    <recommendedName>
        <fullName evidence="7 11">Ribosomal RNA large subunit methyltransferase E</fullName>
        <ecNumber evidence="6 11">2.1.1.166</ecNumber>
    </recommendedName>
    <alternativeName>
        <fullName evidence="9 11">23S rRNA Um2552 methyltransferase</fullName>
    </alternativeName>
    <alternativeName>
        <fullName evidence="8 11">rRNA (uridine-2'-O-)-methyltransferase</fullName>
    </alternativeName>
</protein>
<dbReference type="PANTHER" id="PTHR10920:SF13">
    <property type="entry name" value="PRE-RRNA 2'-O-RIBOSE RNA METHYLTRANSFERASE FTSJ3"/>
    <property type="match status" value="1"/>
</dbReference>
<keyword evidence="11" id="KW-0963">Cytoplasm</keyword>
<comment type="catalytic activity">
    <reaction evidence="10 11">
        <text>uridine(2552) in 23S rRNA + S-adenosyl-L-methionine = 2'-O-methyluridine(2552) in 23S rRNA + S-adenosyl-L-homocysteine + H(+)</text>
        <dbReference type="Rhea" id="RHEA:42720"/>
        <dbReference type="Rhea" id="RHEA-COMP:10202"/>
        <dbReference type="Rhea" id="RHEA-COMP:10203"/>
        <dbReference type="ChEBI" id="CHEBI:15378"/>
        <dbReference type="ChEBI" id="CHEBI:57856"/>
        <dbReference type="ChEBI" id="CHEBI:59789"/>
        <dbReference type="ChEBI" id="CHEBI:65315"/>
        <dbReference type="ChEBI" id="CHEBI:74478"/>
        <dbReference type="EC" id="2.1.1.166"/>
    </reaction>
</comment>
<keyword evidence="3 11" id="KW-0808">Transferase</keyword>
<dbReference type="Gene3D" id="3.40.50.150">
    <property type="entry name" value="Vaccinia Virus protein VP39"/>
    <property type="match status" value="1"/>
</dbReference>
<feature type="binding site" evidence="11">
    <location>
        <position position="114"/>
    </location>
    <ligand>
        <name>S-adenosyl-L-methionine</name>
        <dbReference type="ChEBI" id="CHEBI:59789"/>
    </ligand>
</feature>
<reference evidence="13 14" key="1">
    <citation type="journal article" date="2021" name="Nat. Commun.">
        <title>Reductive evolution and unique predatory mode in the CPR bacterium Vampirococcus lugosii.</title>
        <authorList>
            <person name="Moreira D."/>
            <person name="Zivanovic Y."/>
            <person name="Lopez-Archilla A.I."/>
            <person name="Iniesto M."/>
            <person name="Lopez-Garcia P."/>
        </authorList>
    </citation>
    <scope>NUCLEOTIDE SEQUENCE [LARGE SCALE GENOMIC DNA]</scope>
    <source>
        <strain evidence="13">Chiprana</strain>
    </source>
</reference>
<evidence type="ECO:0000256" key="6">
    <source>
        <dbReference type="ARBA" id="ARBA00038861"/>
    </source>
</evidence>
<dbReference type="PIRSF" id="PIRSF005461">
    <property type="entry name" value="23S_rRNA_mtase"/>
    <property type="match status" value="1"/>
</dbReference>
<dbReference type="InterPro" id="IPR002877">
    <property type="entry name" value="RNA_MeTrfase_FtsJ_dom"/>
</dbReference>
<evidence type="ECO:0000256" key="9">
    <source>
        <dbReference type="ARBA" id="ARBA00042745"/>
    </source>
</evidence>
<evidence type="ECO:0000313" key="13">
    <source>
        <dbReference type="EMBL" id="MBS8121810.1"/>
    </source>
</evidence>
<dbReference type="Proteomes" id="UP000680365">
    <property type="component" value="Unassembled WGS sequence"/>
</dbReference>
<dbReference type="SUPFAM" id="SSF53335">
    <property type="entry name" value="S-adenosyl-L-methionine-dependent methyltransferases"/>
    <property type="match status" value="1"/>
</dbReference>
<evidence type="ECO:0000259" key="12">
    <source>
        <dbReference type="Pfam" id="PF01728"/>
    </source>
</evidence>
<dbReference type="Pfam" id="PF01728">
    <property type="entry name" value="FtsJ"/>
    <property type="match status" value="1"/>
</dbReference>
<keyword evidence="14" id="KW-1185">Reference proteome</keyword>
<keyword evidence="4 11" id="KW-0949">S-adenosyl-L-methionine</keyword>